<dbReference type="PANTHER" id="PTHR39639:SF1">
    <property type="entry name" value="DUF262 DOMAIN-CONTAINING PROTEIN"/>
    <property type="match status" value="1"/>
</dbReference>
<dbReference type="InterPro" id="IPR002711">
    <property type="entry name" value="HNH"/>
</dbReference>
<organism evidence="2 3">
    <name type="scientific">Pseudomonas putida</name>
    <name type="common">Arthrobacter siderocapsulatus</name>
    <dbReference type="NCBI Taxonomy" id="303"/>
    <lineage>
        <taxon>Bacteria</taxon>
        <taxon>Pseudomonadati</taxon>
        <taxon>Pseudomonadota</taxon>
        <taxon>Gammaproteobacteria</taxon>
        <taxon>Pseudomonadales</taxon>
        <taxon>Pseudomonadaceae</taxon>
        <taxon>Pseudomonas</taxon>
    </lineage>
</organism>
<dbReference type="GO" id="GO:0003676">
    <property type="term" value="F:nucleic acid binding"/>
    <property type="evidence" value="ECO:0007669"/>
    <property type="project" value="InterPro"/>
</dbReference>
<dbReference type="Pfam" id="PF03235">
    <property type="entry name" value="GmrSD_N"/>
    <property type="match status" value="1"/>
</dbReference>
<feature type="domain" description="HNH nuclease" evidence="1">
    <location>
        <begin position="367"/>
        <end position="418"/>
    </location>
</feature>
<dbReference type="AlphaFoldDB" id="A0A2Z4RTL4"/>
<dbReference type="GO" id="GO:0008270">
    <property type="term" value="F:zinc ion binding"/>
    <property type="evidence" value="ECO:0007669"/>
    <property type="project" value="InterPro"/>
</dbReference>
<name>A0A2Z4RTL4_PSEPU</name>
<reference evidence="2 3" key="1">
    <citation type="submission" date="2018-05" db="EMBL/GenBank/DDBJ databases">
        <title>Whole genome sequence of Pseudomonas putida JBC17.</title>
        <authorList>
            <person name="Lee Y.H."/>
            <person name="David K."/>
        </authorList>
    </citation>
    <scope>NUCLEOTIDE SEQUENCE [LARGE SCALE GENOMIC DNA]</scope>
    <source>
        <strain evidence="2 3">JBC17</strain>
    </source>
</reference>
<dbReference type="EMBL" id="CP029693">
    <property type="protein sequence ID" value="AWY43628.1"/>
    <property type="molecule type" value="Genomic_DNA"/>
</dbReference>
<dbReference type="OrthoDB" id="7802453at2"/>
<protein>
    <submittedName>
        <fullName evidence="2">DUF262 domain-containing protein</fullName>
    </submittedName>
</protein>
<evidence type="ECO:0000313" key="2">
    <source>
        <dbReference type="EMBL" id="AWY43628.1"/>
    </source>
</evidence>
<evidence type="ECO:0000259" key="1">
    <source>
        <dbReference type="SMART" id="SM00507"/>
    </source>
</evidence>
<dbReference type="Pfam" id="PF01844">
    <property type="entry name" value="HNH"/>
    <property type="match status" value="1"/>
</dbReference>
<dbReference type="PANTHER" id="PTHR39639">
    <property type="entry name" value="CHROMOSOME 16, WHOLE GENOME SHOTGUN SEQUENCE"/>
    <property type="match status" value="1"/>
</dbReference>
<dbReference type="SMART" id="SM00507">
    <property type="entry name" value="HNHc"/>
    <property type="match status" value="1"/>
</dbReference>
<dbReference type="Gene3D" id="1.10.30.50">
    <property type="match status" value="1"/>
</dbReference>
<dbReference type="InterPro" id="IPR003615">
    <property type="entry name" value="HNH_nuc"/>
</dbReference>
<evidence type="ECO:0000313" key="3">
    <source>
        <dbReference type="Proteomes" id="UP000250299"/>
    </source>
</evidence>
<dbReference type="RefSeq" id="WP_110967158.1">
    <property type="nucleotide sequence ID" value="NZ_CP029693.1"/>
</dbReference>
<dbReference type="CDD" id="cd00085">
    <property type="entry name" value="HNHc"/>
    <property type="match status" value="1"/>
</dbReference>
<dbReference type="Proteomes" id="UP000250299">
    <property type="component" value="Chromosome"/>
</dbReference>
<dbReference type="InterPro" id="IPR004919">
    <property type="entry name" value="GmrSD_N"/>
</dbReference>
<gene>
    <name evidence="2" type="ORF">DKY63_28385</name>
</gene>
<proteinExistence type="predicted"/>
<sequence length="425" mass="49232">MQCIEQPFPISKLWVNRNSINENPEYQRESAVWSKEKQQLFIDSILNKFDVPKIYFHDIRSEKGLKHYAVVDGKQRLHAIYSFLQDEFPLHPDFTVLEARAGQDAPAKGSKFSDLSEYWKEEFKGTSLSVVLIQNANDEDIEELFSRLNNGEPLNAAEKRNAKNGEMCKLIRDIAREDDFFIKKIKTTNKRYQHYEIAAKFLLLERTAQNGGGQFADLKKRFLDDLVERNKSMTSADSTGLKRRVIDQLKTVSRVFTEKDPLLSKQAYPPLYYIFIKRITSDYADAKLYTKLRKFIANFHAERAKNLELSEEDRDSVLIEFGRLMQQGTNDLNSLRERTAILIRYFLLENPEIQVRDKKRAFSDEERLAIWILGGRKCGECDIEITIDDMHADHCIQWSNGGSTSLNNARCLCQACNTSLAKKTK</sequence>
<dbReference type="GO" id="GO:0004519">
    <property type="term" value="F:endonuclease activity"/>
    <property type="evidence" value="ECO:0007669"/>
    <property type="project" value="InterPro"/>
</dbReference>
<accession>A0A2Z4RTL4</accession>